<keyword evidence="6 7" id="KW-0472">Membrane</keyword>
<dbReference type="PANTHER" id="PTHR30250:SF10">
    <property type="entry name" value="LIPOPOLYSACCHARIDE BIOSYNTHESIS PROTEIN WZXC"/>
    <property type="match status" value="1"/>
</dbReference>
<feature type="transmembrane region" description="Helical" evidence="7">
    <location>
        <begin position="419"/>
        <end position="441"/>
    </location>
</feature>
<evidence type="ECO:0000256" key="5">
    <source>
        <dbReference type="ARBA" id="ARBA00022989"/>
    </source>
</evidence>
<evidence type="ECO:0000256" key="7">
    <source>
        <dbReference type="SAM" id="Phobius"/>
    </source>
</evidence>
<feature type="transmembrane region" description="Helical" evidence="7">
    <location>
        <begin position="51"/>
        <end position="73"/>
    </location>
</feature>
<comment type="subcellular location">
    <subcellularLocation>
        <location evidence="1">Cell membrane</location>
        <topology evidence="1">Multi-pass membrane protein</topology>
    </subcellularLocation>
</comment>
<evidence type="ECO:0000256" key="6">
    <source>
        <dbReference type="ARBA" id="ARBA00023136"/>
    </source>
</evidence>
<keyword evidence="4 7" id="KW-0812">Transmembrane</keyword>
<evidence type="ECO:0000313" key="9">
    <source>
        <dbReference type="Proteomes" id="UP001265700"/>
    </source>
</evidence>
<comment type="similarity">
    <text evidence="2">Belongs to the polysaccharide synthase family.</text>
</comment>
<feature type="transmembrane region" description="Helical" evidence="7">
    <location>
        <begin position="392"/>
        <end position="413"/>
    </location>
</feature>
<sequence>MAALLFEEAFALMAIVAAVMQGLSMFSDLGLQPSVVQNCRGDEPDFLNTAWTLQVIRGAVLCLTAALLAWPLATLYGANDPMALELRWLIPLVALTALIDGVQSSRMLSAARQMQLGTVTRLELLVQMCNAIVMVGLAWLTRSVYALAIAAVLAAGLRTFLSYWMLPNRAHRLMLDPASVREIFSFGKWIFLSTLLSFLALQIDRLVFAGLFPLAEVGVYSIAASLALMVSALIGTLQTKVIFPWYARMLDEGVGLDEAFRRTRAPVLVVSTYMATLLIVGATSFFELAYDHRYAQAGVFLPILAVGVWFGCLENMYGAAFLATGHSRWVAVGGAVKLFCFASLLVPLMVWDWGLTGAAVVVATCEMVRAMVNQYLGRQLGLRNLRIESAMLFMLLLASGLGLLVVEHVPLVAEQHPSIRLLILGSLVTLLFSPVLVRVGLPILRYRAGKSDADPASLSAPHP</sequence>
<dbReference type="EMBL" id="JAVDWU010000003">
    <property type="protein sequence ID" value="MDR7150040.1"/>
    <property type="molecule type" value="Genomic_DNA"/>
</dbReference>
<keyword evidence="9" id="KW-1185">Reference proteome</keyword>
<dbReference type="InterPro" id="IPR050833">
    <property type="entry name" value="Poly_Biosynth_Transport"/>
</dbReference>
<keyword evidence="5 7" id="KW-1133">Transmembrane helix</keyword>
<evidence type="ECO:0000256" key="1">
    <source>
        <dbReference type="ARBA" id="ARBA00004651"/>
    </source>
</evidence>
<proteinExistence type="inferred from homology"/>
<comment type="caution">
    <text evidence="8">The sequence shown here is derived from an EMBL/GenBank/DDBJ whole genome shotgun (WGS) entry which is preliminary data.</text>
</comment>
<evidence type="ECO:0000256" key="4">
    <source>
        <dbReference type="ARBA" id="ARBA00022692"/>
    </source>
</evidence>
<feature type="transmembrane region" description="Helical" evidence="7">
    <location>
        <begin position="223"/>
        <end position="246"/>
    </location>
</feature>
<dbReference type="Pfam" id="PF13440">
    <property type="entry name" value="Polysacc_synt_3"/>
    <property type="match status" value="1"/>
</dbReference>
<protein>
    <submittedName>
        <fullName evidence="8">O-antigen/teichoic acid export membrane protein</fullName>
    </submittedName>
</protein>
<evidence type="ECO:0000256" key="3">
    <source>
        <dbReference type="ARBA" id="ARBA00022475"/>
    </source>
</evidence>
<dbReference type="PANTHER" id="PTHR30250">
    <property type="entry name" value="PST FAMILY PREDICTED COLANIC ACID TRANSPORTER"/>
    <property type="match status" value="1"/>
</dbReference>
<accession>A0ABU1WL62</accession>
<organism evidence="8 9">
    <name type="scientific">Hydrogenophaga palleronii</name>
    <dbReference type="NCBI Taxonomy" id="65655"/>
    <lineage>
        <taxon>Bacteria</taxon>
        <taxon>Pseudomonadati</taxon>
        <taxon>Pseudomonadota</taxon>
        <taxon>Betaproteobacteria</taxon>
        <taxon>Burkholderiales</taxon>
        <taxon>Comamonadaceae</taxon>
        <taxon>Hydrogenophaga</taxon>
    </lineage>
</organism>
<feature type="transmembrane region" description="Helical" evidence="7">
    <location>
        <begin position="298"/>
        <end position="317"/>
    </location>
</feature>
<gene>
    <name evidence="8" type="ORF">J2W49_001995</name>
</gene>
<feature type="transmembrane region" description="Helical" evidence="7">
    <location>
        <begin position="329"/>
        <end position="347"/>
    </location>
</feature>
<feature type="transmembrane region" description="Helical" evidence="7">
    <location>
        <begin position="12"/>
        <end position="31"/>
    </location>
</feature>
<keyword evidence="3" id="KW-1003">Cell membrane</keyword>
<feature type="transmembrane region" description="Helical" evidence="7">
    <location>
        <begin position="353"/>
        <end position="372"/>
    </location>
</feature>
<feature type="transmembrane region" description="Helical" evidence="7">
    <location>
        <begin position="267"/>
        <end position="286"/>
    </location>
</feature>
<feature type="transmembrane region" description="Helical" evidence="7">
    <location>
        <begin position="186"/>
        <end position="203"/>
    </location>
</feature>
<evidence type="ECO:0000256" key="2">
    <source>
        <dbReference type="ARBA" id="ARBA00007430"/>
    </source>
</evidence>
<reference evidence="8 9" key="1">
    <citation type="submission" date="2023-07" db="EMBL/GenBank/DDBJ databases">
        <title>Sorghum-associated microbial communities from plants grown in Nebraska, USA.</title>
        <authorList>
            <person name="Schachtman D."/>
        </authorList>
    </citation>
    <scope>NUCLEOTIDE SEQUENCE [LARGE SCALE GENOMIC DNA]</scope>
    <source>
        <strain evidence="8 9">4249</strain>
    </source>
</reference>
<feature type="transmembrane region" description="Helical" evidence="7">
    <location>
        <begin position="146"/>
        <end position="166"/>
    </location>
</feature>
<feature type="transmembrane region" description="Helical" evidence="7">
    <location>
        <begin position="122"/>
        <end position="140"/>
    </location>
</feature>
<name>A0ABU1WL62_9BURK</name>
<dbReference type="Proteomes" id="UP001265700">
    <property type="component" value="Unassembled WGS sequence"/>
</dbReference>
<evidence type="ECO:0000313" key="8">
    <source>
        <dbReference type="EMBL" id="MDR7150040.1"/>
    </source>
</evidence>